<evidence type="ECO:0000256" key="10">
    <source>
        <dbReference type="HAMAP-Rule" id="MF_00454"/>
    </source>
</evidence>
<keyword evidence="6 10" id="KW-0407">Ion channel</keyword>
<proteinExistence type="inferred from homology"/>
<keyword evidence="2 10" id="KW-1003">Cell membrane</keyword>
<organism evidence="11 13">
    <name type="scientific">Cryobacterium roopkundense</name>
    <dbReference type="NCBI Taxonomy" id="1001240"/>
    <lineage>
        <taxon>Bacteria</taxon>
        <taxon>Bacillati</taxon>
        <taxon>Actinomycetota</taxon>
        <taxon>Actinomycetes</taxon>
        <taxon>Micrococcales</taxon>
        <taxon>Microbacteriaceae</taxon>
        <taxon>Cryobacterium</taxon>
    </lineage>
</organism>
<name>A0A099J2J5_9MICO</name>
<feature type="transmembrane region" description="Helical" evidence="10">
    <location>
        <begin position="98"/>
        <end position="123"/>
    </location>
</feature>
<keyword evidence="10" id="KW-0479">Metal-binding</keyword>
<dbReference type="GO" id="GO:0046872">
    <property type="term" value="F:metal ion binding"/>
    <property type="evidence" value="ECO:0007669"/>
    <property type="project" value="UniProtKB-KW"/>
</dbReference>
<comment type="catalytic activity">
    <reaction evidence="8">
        <text>fluoride(in) = fluoride(out)</text>
        <dbReference type="Rhea" id="RHEA:76159"/>
        <dbReference type="ChEBI" id="CHEBI:17051"/>
    </reaction>
    <physiologicalReaction direction="left-to-right" evidence="8">
        <dbReference type="Rhea" id="RHEA:76160"/>
    </physiologicalReaction>
</comment>
<dbReference type="AlphaFoldDB" id="A0A099J2J5"/>
<dbReference type="OrthoDB" id="5148600at2"/>
<evidence type="ECO:0000256" key="4">
    <source>
        <dbReference type="ARBA" id="ARBA00022989"/>
    </source>
</evidence>
<reference evidence="11 13" key="1">
    <citation type="submission" date="2014-08" db="EMBL/GenBank/DDBJ databases">
        <authorList>
            <person name="Sisinthy S."/>
        </authorList>
    </citation>
    <scope>NUCLEOTIDE SEQUENCE [LARGE SCALE GENOMIC DNA]</scope>
    <source>
        <strain evidence="11 13">RuG17</strain>
    </source>
</reference>
<evidence type="ECO:0000256" key="3">
    <source>
        <dbReference type="ARBA" id="ARBA00022692"/>
    </source>
</evidence>
<accession>A0A099J2J5</accession>
<dbReference type="PANTHER" id="PTHR28259">
    <property type="entry name" value="FLUORIDE EXPORT PROTEIN 1-RELATED"/>
    <property type="match status" value="1"/>
</dbReference>
<sequence>MSALTFLAVALAGGLGATVRFVVDGVIRSRLRTPFPLGTTVINVSGSLLLGVVTGLALANLVSADWHLILGGGLLGGYTTFSTASVETVRLLQERRYLPALATGLGMLVASVIVAALGLWLGLSL</sequence>
<evidence type="ECO:0000256" key="5">
    <source>
        <dbReference type="ARBA" id="ARBA00023136"/>
    </source>
</evidence>
<dbReference type="GO" id="GO:0140114">
    <property type="term" value="P:cellular detoxification of fluoride"/>
    <property type="evidence" value="ECO:0007669"/>
    <property type="project" value="UniProtKB-UniRule"/>
</dbReference>
<keyword evidence="3 10" id="KW-0812">Transmembrane</keyword>
<evidence type="ECO:0000256" key="9">
    <source>
        <dbReference type="ARBA" id="ARBA00049940"/>
    </source>
</evidence>
<dbReference type="EMBL" id="JACHBQ010000001">
    <property type="protein sequence ID" value="MBB5642625.1"/>
    <property type="molecule type" value="Genomic_DNA"/>
</dbReference>
<feature type="transmembrane region" description="Helical" evidence="10">
    <location>
        <begin position="66"/>
        <end position="86"/>
    </location>
</feature>
<feature type="transmembrane region" description="Helical" evidence="10">
    <location>
        <begin position="40"/>
        <end position="59"/>
    </location>
</feature>
<dbReference type="eggNOG" id="COG0239">
    <property type="taxonomic scope" value="Bacteria"/>
</dbReference>
<dbReference type="STRING" id="1001240.GY21_14640"/>
<comment type="function">
    <text evidence="9 10">Fluoride-specific ion channel. Important for reducing fluoride concentration in the cell, thus reducing its toxicity.</text>
</comment>
<evidence type="ECO:0000313" key="12">
    <source>
        <dbReference type="EMBL" id="MBB5642625.1"/>
    </source>
</evidence>
<comment type="activity regulation">
    <text evidence="10">Na(+) is not transported, but it plays an essential structural role and its presence is essential for fluoride channel function.</text>
</comment>
<keyword evidence="10" id="KW-0406">Ion transport</keyword>
<evidence type="ECO:0000256" key="8">
    <source>
        <dbReference type="ARBA" id="ARBA00035585"/>
    </source>
</evidence>
<dbReference type="NCBIfam" id="TIGR00494">
    <property type="entry name" value="crcB"/>
    <property type="match status" value="1"/>
</dbReference>
<feature type="binding site" evidence="10">
    <location>
        <position position="76"/>
    </location>
    <ligand>
        <name>Na(+)</name>
        <dbReference type="ChEBI" id="CHEBI:29101"/>
        <note>structural</note>
    </ligand>
</feature>
<keyword evidence="13" id="KW-1185">Reference proteome</keyword>
<dbReference type="GO" id="GO:0062054">
    <property type="term" value="F:fluoride channel activity"/>
    <property type="evidence" value="ECO:0007669"/>
    <property type="project" value="UniProtKB-UniRule"/>
</dbReference>
<comment type="subcellular location">
    <subcellularLocation>
        <location evidence="1 10">Cell membrane</location>
        <topology evidence="1 10">Multi-pass membrane protein</topology>
    </subcellularLocation>
</comment>
<dbReference type="EMBL" id="JPXF01000067">
    <property type="protein sequence ID" value="KGJ72526.1"/>
    <property type="molecule type" value="Genomic_DNA"/>
</dbReference>
<evidence type="ECO:0000256" key="7">
    <source>
        <dbReference type="ARBA" id="ARBA00035120"/>
    </source>
</evidence>
<dbReference type="InterPro" id="IPR003691">
    <property type="entry name" value="FluC"/>
</dbReference>
<evidence type="ECO:0000256" key="2">
    <source>
        <dbReference type="ARBA" id="ARBA00022475"/>
    </source>
</evidence>
<keyword evidence="10" id="KW-0915">Sodium</keyword>
<feature type="binding site" evidence="10">
    <location>
        <position position="79"/>
    </location>
    <ligand>
        <name>Na(+)</name>
        <dbReference type="ChEBI" id="CHEBI:29101"/>
        <note>structural</note>
    </ligand>
</feature>
<comment type="similarity">
    <text evidence="7 10">Belongs to the fluoride channel Fluc/FEX (TC 1.A.43) family.</text>
</comment>
<dbReference type="GO" id="GO:0005886">
    <property type="term" value="C:plasma membrane"/>
    <property type="evidence" value="ECO:0007669"/>
    <property type="project" value="UniProtKB-SubCell"/>
</dbReference>
<reference evidence="12 14" key="2">
    <citation type="submission" date="2020-08" db="EMBL/GenBank/DDBJ databases">
        <title>Sequencing the genomes of 1000 actinobacteria strains.</title>
        <authorList>
            <person name="Klenk H.-P."/>
        </authorList>
    </citation>
    <scope>NUCLEOTIDE SEQUENCE [LARGE SCALE GENOMIC DNA]</scope>
    <source>
        <strain evidence="12 14">DSM 21065</strain>
    </source>
</reference>
<dbReference type="HAMAP" id="MF_00454">
    <property type="entry name" value="FluC"/>
    <property type="match status" value="1"/>
</dbReference>
<comment type="caution">
    <text evidence="11">The sequence shown here is derived from an EMBL/GenBank/DDBJ whole genome shotgun (WGS) entry which is preliminary data.</text>
</comment>
<keyword evidence="4 10" id="KW-1133">Transmembrane helix</keyword>
<dbReference type="PANTHER" id="PTHR28259:SF1">
    <property type="entry name" value="FLUORIDE EXPORT PROTEIN 1-RELATED"/>
    <property type="match status" value="1"/>
</dbReference>
<evidence type="ECO:0000256" key="1">
    <source>
        <dbReference type="ARBA" id="ARBA00004651"/>
    </source>
</evidence>
<evidence type="ECO:0000256" key="6">
    <source>
        <dbReference type="ARBA" id="ARBA00023303"/>
    </source>
</evidence>
<evidence type="ECO:0000313" key="13">
    <source>
        <dbReference type="Proteomes" id="UP000029864"/>
    </source>
</evidence>
<protein>
    <recommendedName>
        <fullName evidence="10">Fluoride-specific ion channel FluC</fullName>
    </recommendedName>
</protein>
<evidence type="ECO:0000313" key="14">
    <source>
        <dbReference type="Proteomes" id="UP000561726"/>
    </source>
</evidence>
<keyword evidence="5 10" id="KW-0472">Membrane</keyword>
<evidence type="ECO:0000313" key="11">
    <source>
        <dbReference type="EMBL" id="KGJ72526.1"/>
    </source>
</evidence>
<dbReference type="Pfam" id="PF02537">
    <property type="entry name" value="CRCB"/>
    <property type="match status" value="1"/>
</dbReference>
<dbReference type="RefSeq" id="WP_035837640.1">
    <property type="nucleotide sequence ID" value="NZ_JACHBQ010000001.1"/>
</dbReference>
<gene>
    <name evidence="10" type="primary">fluC</name>
    <name evidence="10" type="synonym">crcB</name>
    <name evidence="12" type="ORF">BJ997_003173</name>
    <name evidence="11" type="ORF">GY21_14640</name>
</gene>
<keyword evidence="10" id="KW-0813">Transport</keyword>
<dbReference type="Proteomes" id="UP000561726">
    <property type="component" value="Unassembled WGS sequence"/>
</dbReference>
<dbReference type="Proteomes" id="UP000029864">
    <property type="component" value="Unassembled WGS sequence"/>
</dbReference>